<dbReference type="RefSeq" id="WP_072991813.1">
    <property type="nucleotide sequence ID" value="NZ_FQZB01000017.1"/>
</dbReference>
<evidence type="ECO:0000313" key="9">
    <source>
        <dbReference type="EMBL" id="SHK44215.1"/>
    </source>
</evidence>
<keyword evidence="3" id="KW-0813">Transport</keyword>
<organism evidence="9 10">
    <name type="scientific">Clostridium cavendishii DSM 21758</name>
    <dbReference type="NCBI Taxonomy" id="1121302"/>
    <lineage>
        <taxon>Bacteria</taxon>
        <taxon>Bacillati</taxon>
        <taxon>Bacillota</taxon>
        <taxon>Clostridia</taxon>
        <taxon>Eubacteriales</taxon>
        <taxon>Clostridiaceae</taxon>
        <taxon>Clostridium</taxon>
    </lineage>
</organism>
<dbReference type="PANTHER" id="PTHR36838:SF1">
    <property type="entry name" value="SLR1864 PROTEIN"/>
    <property type="match status" value="1"/>
</dbReference>
<evidence type="ECO:0000256" key="2">
    <source>
        <dbReference type="ARBA" id="ARBA00010145"/>
    </source>
</evidence>
<dbReference type="Proteomes" id="UP000184310">
    <property type="component" value="Unassembled WGS sequence"/>
</dbReference>
<keyword evidence="6 8" id="KW-1133">Transmembrane helix</keyword>
<keyword evidence="4" id="KW-1003">Cell membrane</keyword>
<dbReference type="Pfam" id="PF03547">
    <property type="entry name" value="Mem_trans"/>
    <property type="match status" value="1"/>
</dbReference>
<dbReference type="InterPro" id="IPR038770">
    <property type="entry name" value="Na+/solute_symporter_sf"/>
</dbReference>
<accession>A0A1M6SHQ3</accession>
<feature type="transmembrane region" description="Helical" evidence="8">
    <location>
        <begin position="6"/>
        <end position="24"/>
    </location>
</feature>
<gene>
    <name evidence="9" type="ORF">SAMN02745163_03813</name>
</gene>
<feature type="transmembrane region" description="Helical" evidence="8">
    <location>
        <begin position="232"/>
        <end position="254"/>
    </location>
</feature>
<dbReference type="Gene3D" id="1.20.1530.20">
    <property type="match status" value="1"/>
</dbReference>
<dbReference type="GO" id="GO:0055085">
    <property type="term" value="P:transmembrane transport"/>
    <property type="evidence" value="ECO:0007669"/>
    <property type="project" value="InterPro"/>
</dbReference>
<comment type="similarity">
    <text evidence="2">Belongs to the auxin efflux carrier (TC 2.A.69) family.</text>
</comment>
<reference evidence="9 10" key="1">
    <citation type="submission" date="2016-11" db="EMBL/GenBank/DDBJ databases">
        <authorList>
            <person name="Jaros S."/>
            <person name="Januszkiewicz K."/>
            <person name="Wedrychowicz H."/>
        </authorList>
    </citation>
    <scope>NUCLEOTIDE SEQUENCE [LARGE SCALE GENOMIC DNA]</scope>
    <source>
        <strain evidence="9 10">DSM 21758</strain>
    </source>
</reference>
<dbReference type="OrthoDB" id="9798064at2"/>
<keyword evidence="7 8" id="KW-0472">Membrane</keyword>
<name>A0A1M6SHQ3_9CLOT</name>
<evidence type="ECO:0000256" key="3">
    <source>
        <dbReference type="ARBA" id="ARBA00022448"/>
    </source>
</evidence>
<feature type="transmembrane region" description="Helical" evidence="8">
    <location>
        <begin position="36"/>
        <end position="55"/>
    </location>
</feature>
<protein>
    <recommendedName>
        <fullName evidence="11">Malate permease</fullName>
    </recommendedName>
</protein>
<evidence type="ECO:0000256" key="7">
    <source>
        <dbReference type="ARBA" id="ARBA00023136"/>
    </source>
</evidence>
<evidence type="ECO:0000256" key="8">
    <source>
        <dbReference type="SAM" id="Phobius"/>
    </source>
</evidence>
<sequence>MEIFNAFGSIFSIVIMIAIGYIITKVKWMDKDGAELVAKLVINISLPVLMINSLMKDFDRAKLFSLGEDVVVPFVSIIITYFIGKLFVKILKIGEKKRGVFLSMFFMSNTIFIGLPVNLALFGTESIPSVLLYYIANTTLFWTIGVFEISKDGNKGYNKFMSVETIKRIFSPPLMGFILAIILILLAIPVPKFMMDTFKYLGDLTTPLSMIFIGNTIYYIDLKGIKFDKHIWGVLLGRFIISPLVVIFCCRVFPLPDLMRKVFIIQSAMPVMTNTAIITKSYDSDYEYAAIMIAISTILSLFLIPIYKIII</sequence>
<feature type="transmembrane region" description="Helical" evidence="8">
    <location>
        <begin position="131"/>
        <end position="149"/>
    </location>
</feature>
<evidence type="ECO:0000256" key="6">
    <source>
        <dbReference type="ARBA" id="ARBA00022989"/>
    </source>
</evidence>
<dbReference type="AlphaFoldDB" id="A0A1M6SHQ3"/>
<evidence type="ECO:0008006" key="11">
    <source>
        <dbReference type="Google" id="ProtNLM"/>
    </source>
</evidence>
<proteinExistence type="inferred from homology"/>
<evidence type="ECO:0000256" key="4">
    <source>
        <dbReference type="ARBA" id="ARBA00022475"/>
    </source>
</evidence>
<evidence type="ECO:0000256" key="1">
    <source>
        <dbReference type="ARBA" id="ARBA00004651"/>
    </source>
</evidence>
<evidence type="ECO:0000313" key="10">
    <source>
        <dbReference type="Proteomes" id="UP000184310"/>
    </source>
</evidence>
<dbReference type="InterPro" id="IPR004776">
    <property type="entry name" value="Mem_transp_PIN-like"/>
</dbReference>
<feature type="transmembrane region" description="Helical" evidence="8">
    <location>
        <begin position="70"/>
        <end position="88"/>
    </location>
</feature>
<dbReference type="PANTHER" id="PTHR36838">
    <property type="entry name" value="AUXIN EFFLUX CARRIER FAMILY PROTEIN"/>
    <property type="match status" value="1"/>
</dbReference>
<dbReference type="STRING" id="1121302.SAMN02745163_03813"/>
<feature type="transmembrane region" description="Helical" evidence="8">
    <location>
        <begin position="100"/>
        <end position="119"/>
    </location>
</feature>
<dbReference type="EMBL" id="FQZB01000017">
    <property type="protein sequence ID" value="SHK44215.1"/>
    <property type="molecule type" value="Genomic_DNA"/>
</dbReference>
<keyword evidence="10" id="KW-1185">Reference proteome</keyword>
<feature type="transmembrane region" description="Helical" evidence="8">
    <location>
        <begin position="288"/>
        <end position="310"/>
    </location>
</feature>
<feature type="transmembrane region" description="Helical" evidence="8">
    <location>
        <begin position="169"/>
        <end position="188"/>
    </location>
</feature>
<dbReference type="GO" id="GO:0005886">
    <property type="term" value="C:plasma membrane"/>
    <property type="evidence" value="ECO:0007669"/>
    <property type="project" value="UniProtKB-SubCell"/>
</dbReference>
<evidence type="ECO:0000256" key="5">
    <source>
        <dbReference type="ARBA" id="ARBA00022692"/>
    </source>
</evidence>
<feature type="transmembrane region" description="Helical" evidence="8">
    <location>
        <begin position="200"/>
        <end position="220"/>
    </location>
</feature>
<comment type="subcellular location">
    <subcellularLocation>
        <location evidence="1">Cell membrane</location>
        <topology evidence="1">Multi-pass membrane protein</topology>
    </subcellularLocation>
</comment>
<keyword evidence="5 8" id="KW-0812">Transmembrane</keyword>